<feature type="domain" description="PurM-like N-terminal" evidence="3">
    <location>
        <begin position="30"/>
        <end position="140"/>
    </location>
</feature>
<gene>
    <name evidence="2" type="primary">thiL</name>
    <name evidence="4" type="ORF">MED92_17848</name>
</gene>
<keyword evidence="5" id="KW-1185">Reference proteome</keyword>
<dbReference type="InterPro" id="IPR036676">
    <property type="entry name" value="PurM-like_C_sf"/>
</dbReference>
<dbReference type="UniPathway" id="UPA00060">
    <property type="reaction ID" value="UER00142"/>
</dbReference>
<comment type="miscellaneous">
    <text evidence="2">Reaction mechanism of ThiL seems to utilize a direct, inline transfer of the gamma-phosphate of ATP to TMP rather than a phosphorylated enzyme intermediate.</text>
</comment>
<feature type="binding site" evidence="2">
    <location>
        <position position="212"/>
    </location>
    <ligand>
        <name>Mg(2+)</name>
        <dbReference type="ChEBI" id="CHEBI:18420"/>
        <label>3</label>
    </ligand>
</feature>
<feature type="binding site" evidence="2">
    <location>
        <position position="77"/>
    </location>
    <ligand>
        <name>Mg(2+)</name>
        <dbReference type="ChEBI" id="CHEBI:18420"/>
        <label>2</label>
    </ligand>
</feature>
<dbReference type="SUPFAM" id="SSF56042">
    <property type="entry name" value="PurM C-terminal domain-like"/>
    <property type="match status" value="1"/>
</dbReference>
<comment type="similarity">
    <text evidence="2">Belongs to the thiamine-monophosphate kinase family.</text>
</comment>
<dbReference type="InterPro" id="IPR016188">
    <property type="entry name" value="PurM-like_N"/>
</dbReference>
<comment type="caution">
    <text evidence="2">Lacks conserved residue(s) required for the propagation of feature annotation.</text>
</comment>
<dbReference type="GO" id="GO:0005524">
    <property type="term" value="F:ATP binding"/>
    <property type="evidence" value="ECO:0007669"/>
    <property type="project" value="UniProtKB-UniRule"/>
</dbReference>
<feature type="binding site" evidence="2">
    <location>
        <position position="49"/>
    </location>
    <ligand>
        <name>Mg(2+)</name>
        <dbReference type="ChEBI" id="CHEBI:18420"/>
        <label>2</label>
    </ligand>
</feature>
<feature type="binding site" evidence="2">
    <location>
        <position position="77"/>
    </location>
    <ligand>
        <name>Mg(2+)</name>
        <dbReference type="ChEBI" id="CHEBI:18420"/>
        <label>4</label>
    </ligand>
</feature>
<comment type="function">
    <text evidence="2">Catalyzes the ATP-dependent phosphorylation of thiamine-monophosphate (TMP) to form thiamine-pyrophosphate (TPP), the active form of vitamin B1.</text>
</comment>
<feature type="binding site" evidence="2">
    <location>
        <position position="56"/>
    </location>
    <ligand>
        <name>substrate</name>
    </ligand>
</feature>
<keyword evidence="2 4" id="KW-0808">Transferase</keyword>
<dbReference type="PANTHER" id="PTHR30270:SF0">
    <property type="entry name" value="THIAMINE-MONOPHOSPHATE KINASE"/>
    <property type="match status" value="1"/>
</dbReference>
<feature type="binding site" evidence="2">
    <location>
        <position position="215"/>
    </location>
    <ligand>
        <name>Mg(2+)</name>
        <dbReference type="ChEBI" id="CHEBI:18420"/>
        <label>5</label>
    </ligand>
</feature>
<sequence length="325" mass="34297">MPLGEFELIQRYFAQVAEASSDASVVLGVGDDCAILTPPASRQLVVSIDTLVEGTHFLPDTPADLLASRLLGAALSDLAAMGAQPAWLTLALSLPTANAEWLKRFSERLAELCLEFKIALVGGDTTRGPLTLTAQVHGFVPEGAALVRSGAQVDDLICVSGTLGDSRAGLEAQLKGVEQPGFAPYLSERFFAPSPRIALGLSLREFAHSCIDISDGLLSDLAHILKASGGLGARLQLEALPLSGAILKSYGQDQARQWALTGGEDFELCFTIPAEKLANLAHLPVPIAVIGKVTQAPDICLFDRGIPCEISGSGYDHFLKQSPVE</sequence>
<feature type="binding site" evidence="2">
    <location>
        <position position="214"/>
    </location>
    <ligand>
        <name>ATP</name>
        <dbReference type="ChEBI" id="CHEBI:30616"/>
    </ligand>
</feature>
<organism evidence="4 5">
    <name type="scientific">Neptuniibacter caesariensis</name>
    <dbReference type="NCBI Taxonomy" id="207954"/>
    <lineage>
        <taxon>Bacteria</taxon>
        <taxon>Pseudomonadati</taxon>
        <taxon>Pseudomonadota</taxon>
        <taxon>Gammaproteobacteria</taxon>
        <taxon>Oceanospirillales</taxon>
        <taxon>Oceanospirillaceae</taxon>
        <taxon>Neptuniibacter</taxon>
    </lineage>
</organism>
<dbReference type="Gene3D" id="3.30.1330.10">
    <property type="entry name" value="PurM-like, N-terminal domain"/>
    <property type="match status" value="1"/>
</dbReference>
<feature type="binding site" evidence="2">
    <location>
        <position position="47"/>
    </location>
    <ligand>
        <name>Mg(2+)</name>
        <dbReference type="ChEBI" id="CHEBI:18420"/>
        <label>4</label>
    </ligand>
</feature>
<proteinExistence type="inferred from homology"/>
<feature type="binding site" evidence="2">
    <location>
        <position position="124"/>
    </location>
    <ligand>
        <name>Mg(2+)</name>
        <dbReference type="ChEBI" id="CHEBI:18420"/>
        <label>1</label>
    </ligand>
</feature>
<feature type="binding site" evidence="2">
    <location>
        <position position="264"/>
    </location>
    <ligand>
        <name>substrate</name>
    </ligand>
</feature>
<feature type="binding site" evidence="2">
    <location>
        <position position="32"/>
    </location>
    <ligand>
        <name>Mg(2+)</name>
        <dbReference type="ChEBI" id="CHEBI:18420"/>
        <label>3</label>
    </ligand>
</feature>
<comment type="caution">
    <text evidence="4">The sequence shown here is derived from an EMBL/GenBank/DDBJ whole genome shotgun (WGS) entry which is preliminary data.</text>
</comment>
<dbReference type="Pfam" id="PF00586">
    <property type="entry name" value="AIRS"/>
    <property type="match status" value="1"/>
</dbReference>
<dbReference type="Gene3D" id="3.90.650.10">
    <property type="entry name" value="PurM-like C-terminal domain"/>
    <property type="match status" value="1"/>
</dbReference>
<protein>
    <recommendedName>
        <fullName evidence="2">Thiamine-monophosphate kinase</fullName>
        <shortName evidence="2">TMP kinase</shortName>
        <shortName evidence="2">Thiamine-phosphate kinase</shortName>
        <ecNumber evidence="2">2.7.4.16</ecNumber>
    </recommendedName>
</protein>
<evidence type="ECO:0000313" key="5">
    <source>
        <dbReference type="Proteomes" id="UP000002171"/>
    </source>
</evidence>
<dbReference type="NCBIfam" id="TIGR01379">
    <property type="entry name" value="thiL"/>
    <property type="match status" value="1"/>
</dbReference>
<dbReference type="RefSeq" id="WP_007021314.1">
    <property type="nucleotide sequence ID" value="NZ_CH724125.1"/>
</dbReference>
<name>A0A7U8C549_NEPCE</name>
<keyword evidence="2 4" id="KW-0418">Kinase</keyword>
<feature type="binding site" evidence="2">
    <location>
        <position position="77"/>
    </location>
    <ligand>
        <name>Mg(2+)</name>
        <dbReference type="ChEBI" id="CHEBI:18420"/>
        <label>3</label>
    </ligand>
</feature>
<dbReference type="InterPro" id="IPR036921">
    <property type="entry name" value="PurM-like_N_sf"/>
</dbReference>
<comment type="catalytic activity">
    <reaction evidence="2">
        <text>thiamine phosphate + ATP = thiamine diphosphate + ADP</text>
        <dbReference type="Rhea" id="RHEA:15913"/>
        <dbReference type="ChEBI" id="CHEBI:30616"/>
        <dbReference type="ChEBI" id="CHEBI:37575"/>
        <dbReference type="ChEBI" id="CHEBI:58937"/>
        <dbReference type="ChEBI" id="CHEBI:456216"/>
        <dbReference type="EC" id="2.7.4.16"/>
    </reaction>
</comment>
<feature type="binding site" evidence="2">
    <location>
        <begin position="123"/>
        <end position="124"/>
    </location>
    <ligand>
        <name>ATP</name>
        <dbReference type="ChEBI" id="CHEBI:30616"/>
    </ligand>
</feature>
<evidence type="ECO:0000256" key="2">
    <source>
        <dbReference type="HAMAP-Rule" id="MF_02128"/>
    </source>
</evidence>
<evidence type="ECO:0000313" key="4">
    <source>
        <dbReference type="EMBL" id="EAR61394.1"/>
    </source>
</evidence>
<feature type="binding site" evidence="2">
    <location>
        <position position="148"/>
    </location>
    <ligand>
        <name>ATP</name>
        <dbReference type="ChEBI" id="CHEBI:30616"/>
    </ligand>
</feature>
<dbReference type="SUPFAM" id="SSF55326">
    <property type="entry name" value="PurM N-terminal domain-like"/>
    <property type="match status" value="1"/>
</dbReference>
<keyword evidence="2" id="KW-0479">Metal-binding</keyword>
<dbReference type="Proteomes" id="UP000002171">
    <property type="component" value="Unassembled WGS sequence"/>
</dbReference>
<dbReference type="AlphaFoldDB" id="A0A7U8C549"/>
<keyword evidence="2" id="KW-0547">Nucleotide-binding</keyword>
<reference evidence="4 5" key="1">
    <citation type="submission" date="2006-02" db="EMBL/GenBank/DDBJ databases">
        <authorList>
            <person name="Pinhassi J."/>
            <person name="Pedros-Alio C."/>
            <person name="Ferriera S."/>
            <person name="Johnson J."/>
            <person name="Kravitz S."/>
            <person name="Halpern A."/>
            <person name="Remington K."/>
            <person name="Beeson K."/>
            <person name="Tran B."/>
            <person name="Rogers Y.-H."/>
            <person name="Friedman R."/>
            <person name="Venter J.C."/>
        </authorList>
    </citation>
    <scope>NUCLEOTIDE SEQUENCE [LARGE SCALE GENOMIC DNA]</scope>
    <source>
        <strain evidence="4 5">MED92</strain>
    </source>
</reference>
<dbReference type="GO" id="GO:0009030">
    <property type="term" value="F:thiamine-phosphate kinase activity"/>
    <property type="evidence" value="ECO:0007669"/>
    <property type="project" value="UniProtKB-UniRule"/>
</dbReference>
<keyword evidence="2" id="KW-0067">ATP-binding</keyword>
<dbReference type="PIRSF" id="PIRSF005303">
    <property type="entry name" value="Thiam_monoph_kin"/>
    <property type="match status" value="1"/>
</dbReference>
<feature type="binding site" evidence="2">
    <location>
        <position position="315"/>
    </location>
    <ligand>
        <name>substrate</name>
    </ligand>
</feature>
<keyword evidence="2" id="KW-0460">Magnesium</keyword>
<dbReference type="CDD" id="cd02194">
    <property type="entry name" value="ThiL"/>
    <property type="match status" value="1"/>
</dbReference>
<evidence type="ECO:0000256" key="1">
    <source>
        <dbReference type="ARBA" id="ARBA00022977"/>
    </source>
</evidence>
<dbReference type="GO" id="GO:0009228">
    <property type="term" value="P:thiamine biosynthetic process"/>
    <property type="evidence" value="ECO:0007669"/>
    <property type="project" value="UniProtKB-KW"/>
</dbReference>
<dbReference type="GO" id="GO:0000287">
    <property type="term" value="F:magnesium ion binding"/>
    <property type="evidence" value="ECO:0007669"/>
    <property type="project" value="UniProtKB-UniRule"/>
</dbReference>
<feature type="binding site" evidence="2">
    <location>
        <position position="49"/>
    </location>
    <ligand>
        <name>Mg(2+)</name>
        <dbReference type="ChEBI" id="CHEBI:18420"/>
        <label>1</label>
    </ligand>
</feature>
<comment type="pathway">
    <text evidence="2">Cofactor biosynthesis; thiamine diphosphate biosynthesis; thiamine diphosphate from thiamine phosphate: step 1/1.</text>
</comment>
<accession>A0A7U8C549</accession>
<dbReference type="EC" id="2.7.4.16" evidence="2"/>
<dbReference type="InterPro" id="IPR006283">
    <property type="entry name" value="ThiL-like"/>
</dbReference>
<feature type="binding site" evidence="2">
    <location>
        <position position="32"/>
    </location>
    <ligand>
        <name>Mg(2+)</name>
        <dbReference type="ChEBI" id="CHEBI:18420"/>
        <label>4</label>
    </ligand>
</feature>
<keyword evidence="1 2" id="KW-0784">Thiamine biosynthesis</keyword>
<dbReference type="HAMAP" id="MF_02128">
    <property type="entry name" value="TMP_kinase"/>
    <property type="match status" value="1"/>
</dbReference>
<dbReference type="GO" id="GO:0009229">
    <property type="term" value="P:thiamine diphosphate biosynthetic process"/>
    <property type="evidence" value="ECO:0007669"/>
    <property type="project" value="UniProtKB-UniRule"/>
</dbReference>
<evidence type="ECO:0000259" key="3">
    <source>
        <dbReference type="Pfam" id="PF00586"/>
    </source>
</evidence>
<dbReference type="EMBL" id="AAOW01000008">
    <property type="protein sequence ID" value="EAR61394.1"/>
    <property type="molecule type" value="Genomic_DNA"/>
</dbReference>
<dbReference type="PANTHER" id="PTHR30270">
    <property type="entry name" value="THIAMINE-MONOPHOSPHATE KINASE"/>
    <property type="match status" value="1"/>
</dbReference>